<accession>A0A974DNK2</accession>
<dbReference type="EMBL" id="CM004468">
    <property type="protein sequence ID" value="OCT94485.1"/>
    <property type="molecule type" value="Genomic_DNA"/>
</dbReference>
<sequence>MAEAPARTPSPDRSSSVSPVPSTQPDIHELLALLPTKADLQDMASTVKASQKAELAGIKDTLREIGEKLGEMEAQTIANSAAIKRTVERSNDHHKHIYFLRRQLEDLENRGRCNNIRVRGVPETVTAGQITFSNQKIEVYQDLAWITLQQRRALRPLTKTLQEKGVKYRWGYPFALVAHKDGRSYTLREPDDLHQFCNDLGLPVLEIEDWKQLIYNGDDLPVPRMQEWESPSKRHRANNNRTKT</sequence>
<protein>
    <submittedName>
        <fullName evidence="2">Uncharacterized protein</fullName>
    </submittedName>
</protein>
<evidence type="ECO:0000256" key="1">
    <source>
        <dbReference type="SAM" id="MobiDB-lite"/>
    </source>
</evidence>
<gene>
    <name evidence="2" type="ORF">XELAEV_18012157mg</name>
</gene>
<organism evidence="2 3">
    <name type="scientific">Xenopus laevis</name>
    <name type="common">African clawed frog</name>
    <dbReference type="NCBI Taxonomy" id="8355"/>
    <lineage>
        <taxon>Eukaryota</taxon>
        <taxon>Metazoa</taxon>
        <taxon>Chordata</taxon>
        <taxon>Craniata</taxon>
        <taxon>Vertebrata</taxon>
        <taxon>Euteleostomi</taxon>
        <taxon>Amphibia</taxon>
        <taxon>Batrachia</taxon>
        <taxon>Anura</taxon>
        <taxon>Pipoidea</taxon>
        <taxon>Pipidae</taxon>
        <taxon>Xenopodinae</taxon>
        <taxon>Xenopus</taxon>
        <taxon>Xenopus</taxon>
    </lineage>
</organism>
<evidence type="ECO:0000313" key="3">
    <source>
        <dbReference type="Proteomes" id="UP000694892"/>
    </source>
</evidence>
<feature type="region of interest" description="Disordered" evidence="1">
    <location>
        <begin position="1"/>
        <end position="24"/>
    </location>
</feature>
<dbReference type="AlphaFoldDB" id="A0A974DNK2"/>
<dbReference type="InterPro" id="IPR004244">
    <property type="entry name" value="Transposase_22"/>
</dbReference>
<feature type="compositionally biased region" description="Basic residues" evidence="1">
    <location>
        <begin position="233"/>
        <end position="244"/>
    </location>
</feature>
<dbReference type="InterPro" id="IPR042566">
    <property type="entry name" value="L1_C"/>
</dbReference>
<reference evidence="3" key="1">
    <citation type="journal article" date="2016" name="Nature">
        <title>Genome evolution in the allotetraploid frog Xenopus laevis.</title>
        <authorList>
            <person name="Session A.M."/>
            <person name="Uno Y."/>
            <person name="Kwon T."/>
            <person name="Chapman J.A."/>
            <person name="Toyoda A."/>
            <person name="Takahashi S."/>
            <person name="Fukui A."/>
            <person name="Hikosaka A."/>
            <person name="Suzuki A."/>
            <person name="Kondo M."/>
            <person name="van Heeringen S.J."/>
            <person name="Quigley I."/>
            <person name="Heinz S."/>
            <person name="Ogino H."/>
            <person name="Ochi H."/>
            <person name="Hellsten U."/>
            <person name="Lyons J.B."/>
            <person name="Simakov O."/>
            <person name="Putnam N."/>
            <person name="Stites J."/>
            <person name="Kuroki Y."/>
            <person name="Tanaka T."/>
            <person name="Michiue T."/>
            <person name="Watanabe M."/>
            <person name="Bogdanovic O."/>
            <person name="Lister R."/>
            <person name="Georgiou G."/>
            <person name="Paranjpe S.S."/>
            <person name="van Kruijsbergen I."/>
            <person name="Shu S."/>
            <person name="Carlson J."/>
            <person name="Kinoshita T."/>
            <person name="Ohta Y."/>
            <person name="Mawaribuchi S."/>
            <person name="Jenkins J."/>
            <person name="Grimwood J."/>
            <person name="Schmutz J."/>
            <person name="Mitros T."/>
            <person name="Mozaffari S.V."/>
            <person name="Suzuki Y."/>
            <person name="Haramoto Y."/>
            <person name="Yamamoto T.S."/>
            <person name="Takagi C."/>
            <person name="Heald R."/>
            <person name="Miller K."/>
            <person name="Haudenschild C."/>
            <person name="Kitzman J."/>
            <person name="Nakayama T."/>
            <person name="Izutsu Y."/>
            <person name="Robert J."/>
            <person name="Fortriede J."/>
            <person name="Burns K."/>
            <person name="Lotay V."/>
            <person name="Karimi K."/>
            <person name="Yasuoka Y."/>
            <person name="Dichmann D.S."/>
            <person name="Flajnik M.F."/>
            <person name="Houston D.W."/>
            <person name="Shendure J."/>
            <person name="DuPasquier L."/>
            <person name="Vize P.D."/>
            <person name="Zorn A.M."/>
            <person name="Ito M."/>
            <person name="Marcotte E.M."/>
            <person name="Wallingford J.B."/>
            <person name="Ito Y."/>
            <person name="Asashima M."/>
            <person name="Ueno N."/>
            <person name="Matsuda Y."/>
            <person name="Veenstra G.J."/>
            <person name="Fujiyama A."/>
            <person name="Harland R.M."/>
            <person name="Taira M."/>
            <person name="Rokhsar D.S."/>
        </authorList>
    </citation>
    <scope>NUCLEOTIDE SEQUENCE [LARGE SCALE GENOMIC DNA]</scope>
    <source>
        <strain evidence="3">J</strain>
    </source>
</reference>
<feature type="compositionally biased region" description="Low complexity" evidence="1">
    <location>
        <begin position="7"/>
        <end position="24"/>
    </location>
</feature>
<proteinExistence type="predicted"/>
<dbReference type="Proteomes" id="UP000694892">
    <property type="component" value="Chromosome 2L"/>
</dbReference>
<dbReference type="Gene3D" id="3.30.250.20">
    <property type="entry name" value="L1 transposable element, C-terminal domain"/>
    <property type="match status" value="1"/>
</dbReference>
<name>A0A974DNK2_XENLA</name>
<evidence type="ECO:0000313" key="2">
    <source>
        <dbReference type="EMBL" id="OCT94485.1"/>
    </source>
</evidence>
<feature type="region of interest" description="Disordered" evidence="1">
    <location>
        <begin position="225"/>
        <end position="244"/>
    </location>
</feature>
<dbReference type="PANTHER" id="PTHR11505">
    <property type="entry name" value="L1 TRANSPOSABLE ELEMENT-RELATED"/>
    <property type="match status" value="1"/>
</dbReference>